<proteinExistence type="predicted"/>
<organism evidence="1 2">
    <name type="scientific">Roseiconus nitratireducens</name>
    <dbReference type="NCBI Taxonomy" id="2605748"/>
    <lineage>
        <taxon>Bacteria</taxon>
        <taxon>Pseudomonadati</taxon>
        <taxon>Planctomycetota</taxon>
        <taxon>Planctomycetia</taxon>
        <taxon>Pirellulales</taxon>
        <taxon>Pirellulaceae</taxon>
        <taxon>Roseiconus</taxon>
    </lineage>
</organism>
<comment type="caution">
    <text evidence="1">The sequence shown here is derived from an EMBL/GenBank/DDBJ whole genome shotgun (WGS) entry which is preliminary data.</text>
</comment>
<dbReference type="AlphaFoldDB" id="A0A5M6DLC9"/>
<evidence type="ECO:0000313" key="2">
    <source>
        <dbReference type="Proteomes" id="UP000324479"/>
    </source>
</evidence>
<name>A0A5M6DLC9_9BACT</name>
<reference evidence="1 2" key="1">
    <citation type="submission" date="2019-08" db="EMBL/GenBank/DDBJ databases">
        <authorList>
            <person name="Dhanesh K."/>
            <person name="Kumar G."/>
            <person name="Sasikala C."/>
            <person name="Venkata Ramana C."/>
        </authorList>
    </citation>
    <scope>NUCLEOTIDE SEQUENCE [LARGE SCALE GENOMIC DNA]</scope>
    <source>
        <strain evidence="1 2">JC645</strain>
    </source>
</reference>
<dbReference type="EMBL" id="VWOX01000001">
    <property type="protein sequence ID" value="KAA5547206.1"/>
    <property type="molecule type" value="Genomic_DNA"/>
</dbReference>
<evidence type="ECO:0008006" key="3">
    <source>
        <dbReference type="Google" id="ProtNLM"/>
    </source>
</evidence>
<gene>
    <name evidence="1" type="ORF">FYK55_02035</name>
</gene>
<dbReference type="SUPFAM" id="SSF53474">
    <property type="entry name" value="alpha/beta-Hydrolases"/>
    <property type="match status" value="1"/>
</dbReference>
<evidence type="ECO:0000313" key="1">
    <source>
        <dbReference type="EMBL" id="KAA5547206.1"/>
    </source>
</evidence>
<protein>
    <recommendedName>
        <fullName evidence="3">Esterase</fullName>
    </recommendedName>
</protein>
<dbReference type="Proteomes" id="UP000324479">
    <property type="component" value="Unassembled WGS sequence"/>
</dbReference>
<dbReference type="InterPro" id="IPR000801">
    <property type="entry name" value="Esterase-like"/>
</dbReference>
<accession>A0A5M6DLC9</accession>
<sequence>MIQLLPVTETIFRMVARSVFMIAATFPVAATATENEPTDREPVAHPVAKQVATDGDPIRVHDVRSRFVRGPCQIRVLVPDNISSGDRLPVVFVLPVEAGRESRYGDGMTEILRADLHNHHRAVFVSPTFPRLPWYADHPTDPKLRQESHLLKFVVPWVGQHYPVSDARYLLGFSKSGWGAWTLLLRHSDTFRRAAAWDAPMMMDRVGRYGSGPIFGNQEQFDAYRVTTLLRSNAEEFTARPRLILTGFDNFREHHQRVHSLLDELGIPHQYRDGPQRDHRWDSGWIVEAAELLMNDNR</sequence>
<dbReference type="RefSeq" id="WP_150074330.1">
    <property type="nucleotide sequence ID" value="NZ_VWOX01000001.1"/>
</dbReference>
<dbReference type="Gene3D" id="3.40.50.1820">
    <property type="entry name" value="alpha/beta hydrolase"/>
    <property type="match status" value="1"/>
</dbReference>
<dbReference type="Pfam" id="PF00756">
    <property type="entry name" value="Esterase"/>
    <property type="match status" value="1"/>
</dbReference>
<dbReference type="InterPro" id="IPR029058">
    <property type="entry name" value="AB_hydrolase_fold"/>
</dbReference>
<keyword evidence="2" id="KW-1185">Reference proteome</keyword>